<accession>A0A0P1B9X4</accession>
<organism evidence="2 3">
    <name type="scientific">Ceraceosorus bombacis</name>
    <dbReference type="NCBI Taxonomy" id="401625"/>
    <lineage>
        <taxon>Eukaryota</taxon>
        <taxon>Fungi</taxon>
        <taxon>Dikarya</taxon>
        <taxon>Basidiomycota</taxon>
        <taxon>Ustilaginomycotina</taxon>
        <taxon>Exobasidiomycetes</taxon>
        <taxon>Ceraceosorales</taxon>
        <taxon>Ceraceosoraceae</taxon>
        <taxon>Ceraceosorus</taxon>
    </lineage>
</organism>
<evidence type="ECO:0000256" key="1">
    <source>
        <dbReference type="SAM" id="MobiDB-lite"/>
    </source>
</evidence>
<evidence type="ECO:0000313" key="2">
    <source>
        <dbReference type="EMBL" id="CEH12608.1"/>
    </source>
</evidence>
<evidence type="ECO:0000313" key="3">
    <source>
        <dbReference type="Proteomes" id="UP000054845"/>
    </source>
</evidence>
<dbReference type="Proteomes" id="UP000054845">
    <property type="component" value="Unassembled WGS sequence"/>
</dbReference>
<proteinExistence type="predicted"/>
<sequence length="372" mass="39923">MMAPPAGPSRKKDQTAELFREYAHCPVAWLEAQARLTPRPAFVTQYGLDAWKNMVKWRKWYHAAAPTPPGTKCDGCLRLRLPCWRPTLDTINEYAGFKCVECCKGGCSCNTEDFCVTPLNPVPAGDVPLVIKNQDQCDEWKGVAARRRREANARVAAVAAALLPNPLDVRPSDIKDPPQPAGSPALSSPPRSVRAADPFSPSRPPTDSPTSPFSSMGASRCAPQSSSLLSPSLNKRARLQHFSPERRATSPFFGDDASTLLVAIGIGLAHRQDVQPLFAAYQEKAKLSGGAEELLDRQADDSKAVLRAIALFPEGSAEHSCLRRIVLAPVPELESVGRSPSVVSVVGGIPRSLLTGLSLVAASEEGGNSELG</sequence>
<protein>
    <submittedName>
        <fullName evidence="2">Uncharacterized protein</fullName>
    </submittedName>
</protein>
<keyword evidence="3" id="KW-1185">Reference proteome</keyword>
<dbReference type="EMBL" id="CCYA01000173">
    <property type="protein sequence ID" value="CEH12608.1"/>
    <property type="molecule type" value="Genomic_DNA"/>
</dbReference>
<reference evidence="3" key="1">
    <citation type="submission" date="2014-09" db="EMBL/GenBank/DDBJ databases">
        <authorList>
            <person name="Sharma Rahul"/>
            <person name="Thines Marco"/>
        </authorList>
    </citation>
    <scope>NUCLEOTIDE SEQUENCE [LARGE SCALE GENOMIC DNA]</scope>
</reference>
<dbReference type="AlphaFoldDB" id="A0A0P1B9X4"/>
<name>A0A0P1B9X4_9BASI</name>
<feature type="region of interest" description="Disordered" evidence="1">
    <location>
        <begin position="167"/>
        <end position="232"/>
    </location>
</feature>